<dbReference type="AlphaFoldDB" id="A0A3R7DBD5"/>
<proteinExistence type="predicted"/>
<sequence>MSVAGSGQFGVDSLPIEGIDSGTSILLTGDDADALEAVFAALVAASEDEQSIVLTTEQRGHAVRRSLNQASAGADAGSRSSVLAREGRGNGDGISIVDDISDLTGLGMEFSSLVATSQQSVDRFRTGIFLCSTICEEIEDARSVYRFLNSNFLTELRRGDGVGICAFDTSADLETDVNSMLTGMETSFTARIDVEKTGRKSATLSVSGLAGTDETLEVSL</sequence>
<protein>
    <recommendedName>
        <fullName evidence="3">KaiC/GvpD/RAD55 family RecA-like ATPase</fullName>
    </recommendedName>
</protein>
<dbReference type="EMBL" id="RAPO01000003">
    <property type="protein sequence ID" value="RKD93273.1"/>
    <property type="molecule type" value="Genomic_DNA"/>
</dbReference>
<reference evidence="1 2" key="1">
    <citation type="submission" date="2018-09" db="EMBL/GenBank/DDBJ databases">
        <title>Genomic Encyclopedia of Archaeal and Bacterial Type Strains, Phase II (KMG-II): from individual species to whole genera.</title>
        <authorList>
            <person name="Goeker M."/>
        </authorList>
    </citation>
    <scope>NUCLEOTIDE SEQUENCE [LARGE SCALE GENOMIC DNA]</scope>
    <source>
        <strain evidence="1 2">DSM 13151</strain>
    </source>
</reference>
<evidence type="ECO:0008006" key="3">
    <source>
        <dbReference type="Google" id="ProtNLM"/>
    </source>
</evidence>
<dbReference type="Pfam" id="PF24336">
    <property type="entry name" value="DUF7504"/>
    <property type="match status" value="1"/>
</dbReference>
<organism evidence="1 2">
    <name type="scientific">Halopiger aswanensis</name>
    <dbReference type="NCBI Taxonomy" id="148449"/>
    <lineage>
        <taxon>Archaea</taxon>
        <taxon>Methanobacteriati</taxon>
        <taxon>Methanobacteriota</taxon>
        <taxon>Stenosarchaea group</taxon>
        <taxon>Halobacteria</taxon>
        <taxon>Halobacteriales</taxon>
        <taxon>Natrialbaceae</taxon>
        <taxon>Halopiger</taxon>
    </lineage>
</organism>
<gene>
    <name evidence="1" type="ORF">ATJ93_2891</name>
</gene>
<accession>A0A3R7DBD5</accession>
<dbReference type="RefSeq" id="WP_120245312.1">
    <property type="nucleotide sequence ID" value="NZ_RAPO01000003.1"/>
</dbReference>
<dbReference type="OrthoDB" id="199953at2157"/>
<evidence type="ECO:0000313" key="2">
    <source>
        <dbReference type="Proteomes" id="UP000283805"/>
    </source>
</evidence>
<dbReference type="InterPro" id="IPR055927">
    <property type="entry name" value="DUF7504"/>
</dbReference>
<name>A0A3R7DBD5_9EURY</name>
<evidence type="ECO:0000313" key="1">
    <source>
        <dbReference type="EMBL" id="RKD93273.1"/>
    </source>
</evidence>
<comment type="caution">
    <text evidence="1">The sequence shown here is derived from an EMBL/GenBank/DDBJ whole genome shotgun (WGS) entry which is preliminary data.</text>
</comment>
<dbReference type="Proteomes" id="UP000283805">
    <property type="component" value="Unassembled WGS sequence"/>
</dbReference>
<keyword evidence="2" id="KW-1185">Reference proteome</keyword>